<dbReference type="HOGENOM" id="CLU_758056_0_0_10"/>
<sequence>MIKRTEMRTVISICLFFGMILASSSLFARTDAEPSTRALADTVGFAHRAWQMDSVMARIRALNHDDLVRTQQPAGTAWRAAICPHDDYTYAGWLYPAVLQNIKAKTVIIFGVAHTAWRYHLENQLIFDSFSSWRGPYGNVKVSPLRDEILERLPRGMAIVHDPMQSEEYSVEALIPFLQYQNRNVEIISILVPFMDFERMQIVSQHFAKALFAVMKKNNLRWGKDVALLISSDAVHYGDEDWDGRNFAYYGTGGKANALAEAHDREIISHSFESELTEKNIARFYASTTDPNDFKKSRWSWCGRFAIPVGLLTALDLQKLEKSAPLSGVPIAYATSISQPHLQVDDLGMGETAIATQRHWVGYPAIGFK</sequence>
<dbReference type="EMBL" id="AE006470">
    <property type="protein sequence ID" value="AAM72598.1"/>
    <property type="molecule type" value="Genomic_DNA"/>
</dbReference>
<proteinExistence type="inferred from homology"/>
<dbReference type="KEGG" id="cte:CT1369"/>
<keyword evidence="2" id="KW-0732">Signal</keyword>
<evidence type="ECO:0000256" key="1">
    <source>
        <dbReference type="ARBA" id="ARBA00006315"/>
    </source>
</evidence>
<dbReference type="CDD" id="cd07361">
    <property type="entry name" value="MEMO_like"/>
    <property type="match status" value="1"/>
</dbReference>
<dbReference type="PANTHER" id="PTHR11060">
    <property type="entry name" value="PROTEIN MEMO1"/>
    <property type="match status" value="1"/>
</dbReference>
<evidence type="ECO:0000313" key="3">
    <source>
        <dbReference type="EMBL" id="AAM72598.1"/>
    </source>
</evidence>
<evidence type="ECO:0000256" key="2">
    <source>
        <dbReference type="SAM" id="SignalP"/>
    </source>
</evidence>
<dbReference type="PATRIC" id="fig|194439.7.peg.1246"/>
<dbReference type="PANTHER" id="PTHR11060:SF0">
    <property type="entry name" value="PROTEIN MEMO1"/>
    <property type="match status" value="1"/>
</dbReference>
<evidence type="ECO:0008006" key="5">
    <source>
        <dbReference type="Google" id="ProtNLM"/>
    </source>
</evidence>
<dbReference type="STRING" id="194439.CT1369"/>
<dbReference type="Gene3D" id="3.40.830.10">
    <property type="entry name" value="LigB-like"/>
    <property type="match status" value="1"/>
</dbReference>
<dbReference type="Proteomes" id="UP000001007">
    <property type="component" value="Chromosome"/>
</dbReference>
<dbReference type="InterPro" id="IPR002737">
    <property type="entry name" value="MEMO1_fam"/>
</dbReference>
<evidence type="ECO:0000313" key="4">
    <source>
        <dbReference type="Proteomes" id="UP000001007"/>
    </source>
</evidence>
<keyword evidence="4" id="KW-1185">Reference proteome</keyword>
<dbReference type="AlphaFoldDB" id="Q8KCP4"/>
<dbReference type="NCBIfam" id="TIGR04336">
    <property type="entry name" value="AmmeMemoSam_B"/>
    <property type="match status" value="1"/>
</dbReference>
<comment type="similarity">
    <text evidence="1">Belongs to the MEMO1 family.</text>
</comment>
<name>Q8KCP4_CHLTE</name>
<gene>
    <name evidence="3" type="ordered locus">CT1369</name>
</gene>
<organism evidence="3 4">
    <name type="scientific">Chlorobaculum tepidum (strain ATCC 49652 / DSM 12025 / NBRC 103806 / TLS)</name>
    <name type="common">Chlorobium tepidum</name>
    <dbReference type="NCBI Taxonomy" id="194439"/>
    <lineage>
        <taxon>Bacteria</taxon>
        <taxon>Pseudomonadati</taxon>
        <taxon>Chlorobiota</taxon>
        <taxon>Chlorobiia</taxon>
        <taxon>Chlorobiales</taxon>
        <taxon>Chlorobiaceae</taxon>
        <taxon>Chlorobaculum</taxon>
    </lineage>
</organism>
<feature type="chain" id="PRO_5004309107" description="AmmeMemoRadiSam system protein B" evidence="2">
    <location>
        <begin position="29"/>
        <end position="369"/>
    </location>
</feature>
<dbReference type="EnsemblBacteria" id="AAM72598">
    <property type="protein sequence ID" value="AAM72598"/>
    <property type="gene ID" value="CT1369"/>
</dbReference>
<accession>Q8KCP4</accession>
<reference evidence="3 4" key="1">
    <citation type="journal article" date="2002" name="Proc. Natl. Acad. Sci. U.S.A.">
        <title>The complete genome sequence of Chlorobium tepidum TLS, a photosynthetic, anaerobic, green-sulfur bacterium.</title>
        <authorList>
            <person name="Eisen J.A."/>
            <person name="Nelson K.E."/>
            <person name="Paulsen I.T."/>
            <person name="Heidelberg J.F."/>
            <person name="Wu M."/>
            <person name="Dodson R.J."/>
            <person name="Deboy R."/>
            <person name="Gwinn M.L."/>
            <person name="Nelson W.C."/>
            <person name="Haft D.H."/>
            <person name="Hickey E.K."/>
            <person name="Peterson J.D."/>
            <person name="Durkin A.S."/>
            <person name="Kolonay J.L."/>
            <person name="Yang F."/>
            <person name="Holt I."/>
            <person name="Umayam L.A."/>
            <person name="Mason T."/>
            <person name="Brenner M."/>
            <person name="Shea T.P."/>
            <person name="Parksey D."/>
            <person name="Nierman W.C."/>
            <person name="Feldblyum T.V."/>
            <person name="Hansen C.L."/>
            <person name="Craven M.B."/>
            <person name="Radune D."/>
            <person name="Vamathevan J."/>
            <person name="Khouri H."/>
            <person name="White O."/>
            <person name="Gruber T.M."/>
            <person name="Ketchum K.A."/>
            <person name="Venter J.C."/>
            <person name="Tettelin H."/>
            <person name="Bryant D.A."/>
            <person name="Fraser C.M."/>
        </authorList>
    </citation>
    <scope>NUCLEOTIDE SEQUENCE [LARGE SCALE GENOMIC DNA]</scope>
    <source>
        <strain evidence="4">ATCC 49652 / DSM 12025 / NBRC 103806 / TLS</strain>
    </source>
</reference>
<feature type="signal peptide" evidence="2">
    <location>
        <begin position="1"/>
        <end position="28"/>
    </location>
</feature>
<protein>
    <recommendedName>
        <fullName evidence="5">AmmeMemoRadiSam system protein B</fullName>
    </recommendedName>
</protein>
<dbReference type="OrthoDB" id="9785549at2"/>
<dbReference type="eggNOG" id="COG1355">
    <property type="taxonomic scope" value="Bacteria"/>
</dbReference>
<dbReference type="Pfam" id="PF01875">
    <property type="entry name" value="Memo"/>
    <property type="match status" value="1"/>
</dbReference>